<evidence type="ECO:0000313" key="2">
    <source>
        <dbReference type="EMBL" id="QJQ09779.1"/>
    </source>
</evidence>
<sequence length="90" mass="10330">MTHFKEQHLVIRTLMELIHVVILAFTVVGLVFIPCAILSLGMLLVLGIDDRFVNPVVTYIAFPEAVVISGYLLLRYWRQITDIIKSFTPW</sequence>
<organism evidence="2 3">
    <name type="scientific">Pseudomonas putida</name>
    <name type="common">Arthrobacter siderocapsulatus</name>
    <dbReference type="NCBI Taxonomy" id="303"/>
    <lineage>
        <taxon>Bacteria</taxon>
        <taxon>Pseudomonadati</taxon>
        <taxon>Pseudomonadota</taxon>
        <taxon>Gammaproteobacteria</taxon>
        <taxon>Pseudomonadales</taxon>
        <taxon>Pseudomonadaceae</taxon>
        <taxon>Pseudomonas</taxon>
    </lineage>
</organism>
<dbReference type="AlphaFoldDB" id="A0AAP9MYX0"/>
<keyword evidence="1" id="KW-1133">Transmembrane helix</keyword>
<keyword evidence="1" id="KW-0472">Membrane</keyword>
<reference evidence="2 3" key="2">
    <citation type="submission" date="2020-04" db="EMBL/GenBank/DDBJ databases">
        <title>Complete genome sequence of Pseudomonas putida strain JQ581.</title>
        <authorList>
            <person name="Mu Y."/>
        </authorList>
    </citation>
    <scope>NUCLEOTIDE SEQUENCE [LARGE SCALE GENOMIC DNA]</scope>
    <source>
        <strain evidence="2 3">JQ581</strain>
    </source>
</reference>
<protein>
    <submittedName>
        <fullName evidence="2">Uncharacterized protein</fullName>
    </submittedName>
</protein>
<gene>
    <name evidence="2" type="ORF">A3L25_010220</name>
</gene>
<feature type="transmembrane region" description="Helical" evidence="1">
    <location>
        <begin position="20"/>
        <end position="46"/>
    </location>
</feature>
<name>A0AAP9MYX0_PSEPU</name>
<dbReference type="Proteomes" id="UP000076857">
    <property type="component" value="Chromosome"/>
</dbReference>
<dbReference type="EMBL" id="CP050951">
    <property type="protein sequence ID" value="QJQ09779.1"/>
    <property type="molecule type" value="Genomic_DNA"/>
</dbReference>
<feature type="transmembrane region" description="Helical" evidence="1">
    <location>
        <begin position="52"/>
        <end position="74"/>
    </location>
</feature>
<evidence type="ECO:0000256" key="1">
    <source>
        <dbReference type="SAM" id="Phobius"/>
    </source>
</evidence>
<accession>A0AAP9MYX0</accession>
<proteinExistence type="predicted"/>
<evidence type="ECO:0000313" key="3">
    <source>
        <dbReference type="Proteomes" id="UP000076857"/>
    </source>
</evidence>
<reference evidence="2 3" key="1">
    <citation type="submission" date="2016-04" db="EMBL/GenBank/DDBJ databases">
        <authorList>
            <person name="Qiu J."/>
        </authorList>
    </citation>
    <scope>NUCLEOTIDE SEQUENCE [LARGE SCALE GENOMIC DNA]</scope>
    <source>
        <strain evidence="2 3">JQ581</strain>
    </source>
</reference>
<keyword evidence="1" id="KW-0812">Transmembrane</keyword>